<dbReference type="AlphaFoldDB" id="A0A8S4A3K0"/>
<name>A0A8S4A3K0_9EUPU</name>
<evidence type="ECO:0000256" key="5">
    <source>
        <dbReference type="ARBA" id="ARBA00035693"/>
    </source>
</evidence>
<reference evidence="6" key="1">
    <citation type="submission" date="2021-04" db="EMBL/GenBank/DDBJ databases">
        <authorList>
            <consortium name="Molecular Ecology Group"/>
        </authorList>
    </citation>
    <scope>NUCLEOTIDE SEQUENCE</scope>
</reference>
<evidence type="ECO:0000256" key="4">
    <source>
        <dbReference type="ARBA" id="ARBA00035656"/>
    </source>
</evidence>
<evidence type="ECO:0000256" key="3">
    <source>
        <dbReference type="ARBA" id="ARBA00023212"/>
    </source>
</evidence>
<comment type="subcellular location">
    <subcellularLocation>
        <location evidence="1">Cytoplasm</location>
        <location evidence="1">Cytoskeleton</location>
        <location evidence="1">Microtubule organizing center</location>
        <location evidence="1">Centrosome</location>
    </subcellularLocation>
</comment>
<comment type="caution">
    <text evidence="6">The sequence shown here is derived from an EMBL/GenBank/DDBJ whole genome shotgun (WGS) entry which is preliminary data.</text>
</comment>
<evidence type="ECO:0000313" key="7">
    <source>
        <dbReference type="Proteomes" id="UP000678393"/>
    </source>
</evidence>
<dbReference type="PANTHER" id="PTHR31144:SF1">
    <property type="entry name" value="UPF0602 PROTEIN C4ORF47"/>
    <property type="match status" value="1"/>
</dbReference>
<sequence>MGDKGGKTDMDRIGLFKEMSYITIGDKYTTPGQGVFNEPASKGKQMFPGGGKIKSARQDGYFDEKFNRILEGEAYSDPVKLRRQQKIAAAKKNLSKAFMPTNGAKSMNGYGTYFGTIGAALPAFTPQTKEGSSKKVGGKNFFTNPGKKGTGYGYANVGLNPYPPYNSDEYDRSREIIKKDAIAHKNALKGGVFRLNMYPASEFDNNPYKNERPLPPVRKWAGDGPAKAIQTAFKPSNPGKLLAGMKAGTFDPYPSHSADTYGIKYKKPVHVVNNSGRTFVPPQGPKSTPCTSIVNQNVMRSVNVQNYRSITVL</sequence>
<evidence type="ECO:0000313" key="6">
    <source>
        <dbReference type="EMBL" id="CAG5134595.1"/>
    </source>
</evidence>
<dbReference type="GO" id="GO:0005881">
    <property type="term" value="C:cytoplasmic microtubule"/>
    <property type="evidence" value="ECO:0007669"/>
    <property type="project" value="TreeGrafter"/>
</dbReference>
<gene>
    <name evidence="6" type="ORF">CUNI_LOCUS20153</name>
</gene>
<keyword evidence="3" id="KW-0206">Cytoskeleton</keyword>
<dbReference type="InterPro" id="IPR029358">
    <property type="entry name" value="CFAP96"/>
</dbReference>
<dbReference type="GO" id="GO:0005813">
    <property type="term" value="C:centrosome"/>
    <property type="evidence" value="ECO:0007669"/>
    <property type="project" value="UniProtKB-SubCell"/>
</dbReference>
<comment type="similarity">
    <text evidence="4">Belongs to the CFAP96 family.</text>
</comment>
<accession>A0A8S4A3K0</accession>
<keyword evidence="2" id="KW-0963">Cytoplasm</keyword>
<proteinExistence type="inferred from homology"/>
<evidence type="ECO:0000256" key="2">
    <source>
        <dbReference type="ARBA" id="ARBA00022490"/>
    </source>
</evidence>
<organism evidence="6 7">
    <name type="scientific">Candidula unifasciata</name>
    <dbReference type="NCBI Taxonomy" id="100452"/>
    <lineage>
        <taxon>Eukaryota</taxon>
        <taxon>Metazoa</taxon>
        <taxon>Spiralia</taxon>
        <taxon>Lophotrochozoa</taxon>
        <taxon>Mollusca</taxon>
        <taxon>Gastropoda</taxon>
        <taxon>Heterobranchia</taxon>
        <taxon>Euthyneura</taxon>
        <taxon>Panpulmonata</taxon>
        <taxon>Eupulmonata</taxon>
        <taxon>Stylommatophora</taxon>
        <taxon>Helicina</taxon>
        <taxon>Helicoidea</taxon>
        <taxon>Geomitridae</taxon>
        <taxon>Candidula</taxon>
    </lineage>
</organism>
<protein>
    <recommendedName>
        <fullName evidence="5">Cilia-and flagella-associated protein 96</fullName>
    </recommendedName>
</protein>
<dbReference type="OrthoDB" id="283553at2759"/>
<dbReference type="Proteomes" id="UP000678393">
    <property type="component" value="Unassembled WGS sequence"/>
</dbReference>
<dbReference type="EMBL" id="CAJHNH020007368">
    <property type="protein sequence ID" value="CAG5134595.1"/>
    <property type="molecule type" value="Genomic_DNA"/>
</dbReference>
<evidence type="ECO:0000256" key="1">
    <source>
        <dbReference type="ARBA" id="ARBA00004300"/>
    </source>
</evidence>
<dbReference type="Pfam" id="PF15239">
    <property type="entry name" value="CFAP96-like"/>
    <property type="match status" value="1"/>
</dbReference>
<keyword evidence="7" id="KW-1185">Reference proteome</keyword>
<dbReference type="PANTHER" id="PTHR31144">
    <property type="entry name" value="UPF0602 PROTEIN C4ORF47"/>
    <property type="match status" value="1"/>
</dbReference>